<dbReference type="STRING" id="927083.DB32_000969"/>
<accession>A0A0F6YFL2</accession>
<feature type="region of interest" description="Disordered" evidence="1">
    <location>
        <begin position="1"/>
        <end position="89"/>
    </location>
</feature>
<evidence type="ECO:0000313" key="2">
    <source>
        <dbReference type="EMBL" id="AKF03820.1"/>
    </source>
</evidence>
<feature type="compositionally biased region" description="Low complexity" evidence="1">
    <location>
        <begin position="18"/>
        <end position="28"/>
    </location>
</feature>
<reference evidence="2 3" key="1">
    <citation type="submission" date="2015-03" db="EMBL/GenBank/DDBJ databases">
        <title>Genome assembly of Sandaracinus amylolyticus DSM 53668.</title>
        <authorList>
            <person name="Sharma G."/>
            <person name="Subramanian S."/>
        </authorList>
    </citation>
    <scope>NUCLEOTIDE SEQUENCE [LARGE SCALE GENOMIC DNA]</scope>
    <source>
        <strain evidence="2 3">DSM 53668</strain>
    </source>
</reference>
<dbReference type="Proteomes" id="UP000034883">
    <property type="component" value="Chromosome"/>
</dbReference>
<name>A0A0F6YFL2_9BACT</name>
<proteinExistence type="predicted"/>
<dbReference type="KEGG" id="samy:DB32_000969"/>
<protein>
    <submittedName>
        <fullName evidence="2">Uncharacterized protein</fullName>
    </submittedName>
</protein>
<dbReference type="AlphaFoldDB" id="A0A0F6YFL2"/>
<organism evidence="2 3">
    <name type="scientific">Sandaracinus amylolyticus</name>
    <dbReference type="NCBI Taxonomy" id="927083"/>
    <lineage>
        <taxon>Bacteria</taxon>
        <taxon>Pseudomonadati</taxon>
        <taxon>Myxococcota</taxon>
        <taxon>Polyangia</taxon>
        <taxon>Polyangiales</taxon>
        <taxon>Sandaracinaceae</taxon>
        <taxon>Sandaracinus</taxon>
    </lineage>
</organism>
<evidence type="ECO:0000256" key="1">
    <source>
        <dbReference type="SAM" id="MobiDB-lite"/>
    </source>
</evidence>
<feature type="compositionally biased region" description="Basic residues" evidence="1">
    <location>
        <begin position="53"/>
        <end position="69"/>
    </location>
</feature>
<sequence length="89" mass="9308">MPKPSPGGNARRRGGAGATARGASDAAAVPARPLAELPTPRRSRRDRPSARPTPRRCRRDRSRSFRRRGGAGATACGASDARRVPPPGA</sequence>
<evidence type="ECO:0000313" key="3">
    <source>
        <dbReference type="Proteomes" id="UP000034883"/>
    </source>
</evidence>
<keyword evidence="3" id="KW-1185">Reference proteome</keyword>
<dbReference type="EMBL" id="CP011125">
    <property type="protein sequence ID" value="AKF03820.1"/>
    <property type="molecule type" value="Genomic_DNA"/>
</dbReference>
<gene>
    <name evidence="2" type="ORF">DB32_000969</name>
</gene>